<feature type="short sequence motif" description="Histidine triad motif" evidence="2 3">
    <location>
        <begin position="96"/>
        <end position="100"/>
    </location>
</feature>
<organism evidence="5 6">
    <name type="scientific">Erysipelothrix inopinata</name>
    <dbReference type="NCBI Taxonomy" id="225084"/>
    <lineage>
        <taxon>Bacteria</taxon>
        <taxon>Bacillati</taxon>
        <taxon>Bacillota</taxon>
        <taxon>Erysipelotrichia</taxon>
        <taxon>Erysipelotrichales</taxon>
        <taxon>Erysipelotrichaceae</taxon>
        <taxon>Erysipelothrix</taxon>
    </lineage>
</organism>
<evidence type="ECO:0000256" key="2">
    <source>
        <dbReference type="PIRSR" id="PIRSR601310-3"/>
    </source>
</evidence>
<dbReference type="Gene3D" id="3.30.428.10">
    <property type="entry name" value="HIT-like"/>
    <property type="match status" value="1"/>
</dbReference>
<sequence>MKTLFEKIADREIPGKIIWEDTDVIAFLDISQATKGHTLVVPKKATESVLTAPAEVVSKVNLVAQRLAKDLVEIFGAEGVNIITNAGETSGQTVPHYHVHIIPRYAKDEFKFVPQPNEIDIEEVYETIINTIK</sequence>
<dbReference type="SUPFAM" id="SSF54197">
    <property type="entry name" value="HIT-like"/>
    <property type="match status" value="1"/>
</dbReference>
<dbReference type="InterPro" id="IPR001310">
    <property type="entry name" value="Histidine_triad_HIT"/>
</dbReference>
<dbReference type="InterPro" id="IPR019808">
    <property type="entry name" value="Histidine_triad_CS"/>
</dbReference>
<feature type="active site" description="Tele-AMP-histidine intermediate" evidence="1">
    <location>
        <position position="98"/>
    </location>
</feature>
<dbReference type="InterPro" id="IPR011146">
    <property type="entry name" value="HIT-like"/>
</dbReference>
<evidence type="ECO:0000256" key="3">
    <source>
        <dbReference type="PROSITE-ProRule" id="PRU00464"/>
    </source>
</evidence>
<dbReference type="KEGG" id="eio:H9L01_09695"/>
<dbReference type="GO" id="GO:0003824">
    <property type="term" value="F:catalytic activity"/>
    <property type="evidence" value="ECO:0007669"/>
    <property type="project" value="InterPro"/>
</dbReference>
<evidence type="ECO:0000259" key="4">
    <source>
        <dbReference type="PROSITE" id="PS51084"/>
    </source>
</evidence>
<dbReference type="PANTHER" id="PTHR46648">
    <property type="entry name" value="HIT FAMILY PROTEIN 1"/>
    <property type="match status" value="1"/>
</dbReference>
<keyword evidence="6" id="KW-1185">Reference proteome</keyword>
<gene>
    <name evidence="5" type="ORF">H9L01_09695</name>
</gene>
<dbReference type="PROSITE" id="PS51084">
    <property type="entry name" value="HIT_2"/>
    <property type="match status" value="1"/>
</dbReference>
<dbReference type="Pfam" id="PF01230">
    <property type="entry name" value="HIT"/>
    <property type="match status" value="1"/>
</dbReference>
<dbReference type="GO" id="GO:0009117">
    <property type="term" value="P:nucleotide metabolic process"/>
    <property type="evidence" value="ECO:0007669"/>
    <property type="project" value="TreeGrafter"/>
</dbReference>
<dbReference type="AlphaFoldDB" id="A0A7G9RYF1"/>
<accession>A0A7G9RYF1</accession>
<name>A0A7G9RYF1_9FIRM</name>
<evidence type="ECO:0000313" key="5">
    <source>
        <dbReference type="EMBL" id="QNN60626.1"/>
    </source>
</evidence>
<dbReference type="InterPro" id="IPR036265">
    <property type="entry name" value="HIT-like_sf"/>
</dbReference>
<dbReference type="PRINTS" id="PR00332">
    <property type="entry name" value="HISTRIAD"/>
</dbReference>
<dbReference type="RefSeq" id="WP_187533750.1">
    <property type="nucleotide sequence ID" value="NZ_CBCSHU010000005.1"/>
</dbReference>
<dbReference type="PROSITE" id="PS00892">
    <property type="entry name" value="HIT_1"/>
    <property type="match status" value="1"/>
</dbReference>
<protein>
    <submittedName>
        <fullName evidence="5">HIT family protein</fullName>
    </submittedName>
</protein>
<dbReference type="PANTHER" id="PTHR46648:SF1">
    <property type="entry name" value="ADENOSINE 5'-MONOPHOSPHORAMIDASE HNT1"/>
    <property type="match status" value="1"/>
</dbReference>
<feature type="domain" description="HIT" evidence="4">
    <location>
        <begin position="4"/>
        <end position="112"/>
    </location>
</feature>
<dbReference type="Proteomes" id="UP000515928">
    <property type="component" value="Chromosome"/>
</dbReference>
<proteinExistence type="predicted"/>
<dbReference type="EMBL" id="CP060715">
    <property type="protein sequence ID" value="QNN60626.1"/>
    <property type="molecule type" value="Genomic_DNA"/>
</dbReference>
<reference evidence="5 6" key="1">
    <citation type="submission" date="2020-08" db="EMBL/GenBank/DDBJ databases">
        <title>Genome sequence of Erysipelothrix inopinata DSM 15511T.</title>
        <authorList>
            <person name="Hyun D.-W."/>
            <person name="Bae J.-W."/>
        </authorList>
    </citation>
    <scope>NUCLEOTIDE SEQUENCE [LARGE SCALE GENOMIC DNA]</scope>
    <source>
        <strain evidence="5 6">DSM 15511</strain>
    </source>
</reference>
<evidence type="ECO:0000256" key="1">
    <source>
        <dbReference type="PIRSR" id="PIRSR601310-1"/>
    </source>
</evidence>
<evidence type="ECO:0000313" key="6">
    <source>
        <dbReference type="Proteomes" id="UP000515928"/>
    </source>
</evidence>